<keyword evidence="1" id="KW-0808">Transferase</keyword>
<dbReference type="PROSITE" id="PS51099">
    <property type="entry name" value="PTS_EIIB_TYPE_2"/>
    <property type="match status" value="1"/>
</dbReference>
<dbReference type="Gene3D" id="1.10.10.10">
    <property type="entry name" value="Winged helix-like DNA-binding domain superfamily/Winged helix DNA-binding domain"/>
    <property type="match status" value="1"/>
</dbReference>
<dbReference type="Pfam" id="PF08279">
    <property type="entry name" value="HTH_11"/>
    <property type="match status" value="1"/>
</dbReference>
<dbReference type="SUPFAM" id="SSF63520">
    <property type="entry name" value="PTS-regulatory domain, PRD"/>
    <property type="match status" value="2"/>
</dbReference>
<dbReference type="PROSITE" id="PS00372">
    <property type="entry name" value="PTS_EIIA_TYPE_2_HIS"/>
    <property type="match status" value="1"/>
</dbReference>
<keyword evidence="3" id="KW-0805">Transcription regulation</keyword>
<dbReference type="Pfam" id="PF05043">
    <property type="entry name" value="Mga"/>
    <property type="match status" value="1"/>
</dbReference>
<dbReference type="Gene3D" id="3.40.50.2300">
    <property type="match status" value="1"/>
</dbReference>
<evidence type="ECO:0000256" key="4">
    <source>
        <dbReference type="ARBA" id="ARBA00023159"/>
    </source>
</evidence>
<dbReference type="GO" id="GO:0008982">
    <property type="term" value="F:protein-N(PI)-phosphohistidine-sugar phosphotransferase activity"/>
    <property type="evidence" value="ECO:0007669"/>
    <property type="project" value="InterPro"/>
</dbReference>
<evidence type="ECO:0000256" key="3">
    <source>
        <dbReference type="ARBA" id="ARBA00023015"/>
    </source>
</evidence>
<evidence type="ECO:0000256" key="2">
    <source>
        <dbReference type="ARBA" id="ARBA00022737"/>
    </source>
</evidence>
<dbReference type="PANTHER" id="PTHR30185">
    <property type="entry name" value="CRYPTIC BETA-GLUCOSIDE BGL OPERON ANTITERMINATOR"/>
    <property type="match status" value="1"/>
</dbReference>
<dbReference type="Proteomes" id="UP000622860">
    <property type="component" value="Unassembled WGS sequence"/>
</dbReference>
<dbReference type="SUPFAM" id="SSF55804">
    <property type="entry name" value="Phoshotransferase/anion transport protein"/>
    <property type="match status" value="1"/>
</dbReference>
<evidence type="ECO:0000256" key="1">
    <source>
        <dbReference type="ARBA" id="ARBA00022679"/>
    </source>
</evidence>
<dbReference type="InterPro" id="IPR036390">
    <property type="entry name" value="WH_DNA-bd_sf"/>
</dbReference>
<dbReference type="InterPro" id="IPR007737">
    <property type="entry name" value="Mga_HTH"/>
</dbReference>
<evidence type="ECO:0000256" key="5">
    <source>
        <dbReference type="ARBA" id="ARBA00023163"/>
    </source>
</evidence>
<proteinExistence type="predicted"/>
<dbReference type="InterPro" id="IPR013011">
    <property type="entry name" value="PTS_EIIB_2"/>
</dbReference>
<dbReference type="PROSITE" id="PS51372">
    <property type="entry name" value="PRD_2"/>
    <property type="match status" value="2"/>
</dbReference>
<dbReference type="CDD" id="cd05568">
    <property type="entry name" value="PTS_IIB_bgl_like"/>
    <property type="match status" value="1"/>
</dbReference>
<dbReference type="InterPro" id="IPR003501">
    <property type="entry name" value="PTS_EIIB_2/3"/>
</dbReference>
<dbReference type="CDD" id="cd00211">
    <property type="entry name" value="PTS_IIA_fru"/>
    <property type="match status" value="1"/>
</dbReference>
<gene>
    <name evidence="9" type="ORF">GCM10011398_25790</name>
</gene>
<evidence type="ECO:0000313" key="9">
    <source>
        <dbReference type="EMBL" id="GGG79319.1"/>
    </source>
</evidence>
<comment type="caution">
    <text evidence="9">The sequence shown here is derived from an EMBL/GenBank/DDBJ whole genome shotgun (WGS) entry which is preliminary data.</text>
</comment>
<dbReference type="Pfam" id="PF00874">
    <property type="entry name" value="PRD"/>
    <property type="match status" value="2"/>
</dbReference>
<dbReference type="SUPFAM" id="SSF52794">
    <property type="entry name" value="PTS system IIB component-like"/>
    <property type="match status" value="1"/>
</dbReference>
<feature type="domain" description="PRD" evidence="8">
    <location>
        <begin position="193"/>
        <end position="301"/>
    </location>
</feature>
<reference evidence="9" key="2">
    <citation type="submission" date="2020-09" db="EMBL/GenBank/DDBJ databases">
        <authorList>
            <person name="Sun Q."/>
            <person name="Zhou Y."/>
        </authorList>
    </citation>
    <scope>NUCLEOTIDE SEQUENCE</scope>
    <source>
        <strain evidence="9">CGMCC 1.12754</strain>
    </source>
</reference>
<dbReference type="GO" id="GO:0006355">
    <property type="term" value="P:regulation of DNA-templated transcription"/>
    <property type="evidence" value="ECO:0007669"/>
    <property type="project" value="InterPro"/>
</dbReference>
<keyword evidence="2" id="KW-0677">Repeat</keyword>
<dbReference type="EMBL" id="BMFR01000011">
    <property type="protein sequence ID" value="GGG79319.1"/>
    <property type="molecule type" value="Genomic_DNA"/>
</dbReference>
<dbReference type="InterPro" id="IPR036388">
    <property type="entry name" value="WH-like_DNA-bd_sf"/>
</dbReference>
<dbReference type="Gene3D" id="1.10.1790.10">
    <property type="entry name" value="PRD domain"/>
    <property type="match status" value="2"/>
</dbReference>
<dbReference type="Pfam" id="PF02302">
    <property type="entry name" value="PTS_IIB"/>
    <property type="match status" value="1"/>
</dbReference>
<dbReference type="InterPro" id="IPR013196">
    <property type="entry name" value="HTH_11"/>
</dbReference>
<dbReference type="Gene3D" id="3.40.930.10">
    <property type="entry name" value="Mannitol-specific EII, Chain A"/>
    <property type="match status" value="1"/>
</dbReference>
<dbReference type="PROSITE" id="PS51094">
    <property type="entry name" value="PTS_EIIA_TYPE_2"/>
    <property type="match status" value="1"/>
</dbReference>
<dbReference type="InterPro" id="IPR036634">
    <property type="entry name" value="PRD_sf"/>
</dbReference>
<name>A0A917M5H0_9BACI</name>
<keyword evidence="4" id="KW-0010">Activator</keyword>
<dbReference type="InterPro" id="IPR036095">
    <property type="entry name" value="PTS_EIIB-like_sf"/>
</dbReference>
<evidence type="ECO:0000313" key="10">
    <source>
        <dbReference type="Proteomes" id="UP000622860"/>
    </source>
</evidence>
<protein>
    <submittedName>
        <fullName evidence="9">Transcriptional antiterminator</fullName>
    </submittedName>
</protein>
<sequence>MILDKRRAHLLSVLLQSSKPIHAKQLTENLGISKRTIYYDLDQINDWLASQSFDAIQNIHGQGFWLPESLKQQINLQEYNLTDEYVYQFSESERILLLIVRLLTEDTMLTMNSFIASIQMSRGTIVKDLKKVKEQLKAYELLLDYSRSKGYRVVGQEEDKRKLLSNAFSTIMLDSEWKTIREKIYTMLGPKEFLKNGYVPDKEKIIQFINQAENGLFLMLTDEMIEMLAIELLIIIKRVGSGQFVTIDQEEKNVLKETEHHKAANLIMKRLSEHFHVMIPPDEICFLTMNLLGLKVHRDDFSYYSKREKSGLRKVAQRMIADFQTYACVIFDDRGGLENNLIAHIKPTYYRLKYNVKTSGNLVSSIKENYSEIYHFTKRVVVHLEYYVGKSIPDEETAYIALHFGGWLKKENKQVDLKYKALIVCENGIGTSNMLKTQLEGLIAGLDVVAIQSMREFNLNRVNADVIFSTNYIKENEIPVIHVPAILSNTDKEQILQTVNDLFQSDYQEYDEAEHIIRVIENYATIHDRQNLIDAISKMNIEQRHQIKELKKPMLKELLTESTIQLEDHVSNWEEAIKVAAKPLVTQLSITQEYVQAMIDNVKELGPYVVIAPNIALPHARPEAGVQRLGMSLLRLKESVNFSDEEKHRAQLIIVLAAIDNQTHLKALSQLTEMLSDEENVQRLIDSANTDEVLDLINNY</sequence>
<dbReference type="SUPFAM" id="SSF46785">
    <property type="entry name" value="Winged helix' DNA-binding domain"/>
    <property type="match status" value="1"/>
</dbReference>
<evidence type="ECO:0000259" key="7">
    <source>
        <dbReference type="PROSITE" id="PS51099"/>
    </source>
</evidence>
<reference evidence="9" key="1">
    <citation type="journal article" date="2014" name="Int. J. Syst. Evol. Microbiol.">
        <title>Complete genome sequence of Corynebacterium casei LMG S-19264T (=DSM 44701T), isolated from a smear-ripened cheese.</title>
        <authorList>
            <consortium name="US DOE Joint Genome Institute (JGI-PGF)"/>
            <person name="Walter F."/>
            <person name="Albersmeier A."/>
            <person name="Kalinowski J."/>
            <person name="Ruckert C."/>
        </authorList>
    </citation>
    <scope>NUCLEOTIDE SEQUENCE</scope>
    <source>
        <strain evidence="9">CGMCC 1.12754</strain>
    </source>
</reference>
<keyword evidence="5" id="KW-0804">Transcription</keyword>
<dbReference type="PANTHER" id="PTHR30185:SF9">
    <property type="entry name" value="MANNITOL-SPECIFIC PHOSPHOTRANSFERASE ENZYME IIA COMPONENT"/>
    <property type="match status" value="1"/>
</dbReference>
<dbReference type="InterPro" id="IPR050661">
    <property type="entry name" value="BglG_antiterminators"/>
</dbReference>
<dbReference type="GO" id="GO:0009401">
    <property type="term" value="P:phosphoenolpyruvate-dependent sugar phosphotransferase system"/>
    <property type="evidence" value="ECO:0007669"/>
    <property type="project" value="InterPro"/>
</dbReference>
<dbReference type="RefSeq" id="WP_188455795.1">
    <property type="nucleotide sequence ID" value="NZ_BMFR01000011.1"/>
</dbReference>
<evidence type="ECO:0000259" key="6">
    <source>
        <dbReference type="PROSITE" id="PS51094"/>
    </source>
</evidence>
<dbReference type="InterPro" id="IPR002178">
    <property type="entry name" value="PTS_EIIA_type-2_dom"/>
</dbReference>
<evidence type="ECO:0000259" key="8">
    <source>
        <dbReference type="PROSITE" id="PS51372"/>
    </source>
</evidence>
<accession>A0A917M5H0</accession>
<feature type="domain" description="PTS EIIB type-2" evidence="7">
    <location>
        <begin position="419"/>
        <end position="507"/>
    </location>
</feature>
<keyword evidence="10" id="KW-1185">Reference proteome</keyword>
<dbReference type="AlphaFoldDB" id="A0A917M5H0"/>
<dbReference type="Pfam" id="PF00359">
    <property type="entry name" value="PTS_EIIA_2"/>
    <property type="match status" value="1"/>
</dbReference>
<dbReference type="InterPro" id="IPR016152">
    <property type="entry name" value="PTrfase/Anion_transptr"/>
</dbReference>
<feature type="domain" description="PTS EIIA type-2" evidence="6">
    <location>
        <begin position="557"/>
        <end position="700"/>
    </location>
</feature>
<dbReference type="InterPro" id="IPR011608">
    <property type="entry name" value="PRD"/>
</dbReference>
<feature type="domain" description="PRD" evidence="8">
    <location>
        <begin position="307"/>
        <end position="414"/>
    </location>
</feature>
<organism evidence="9 10">
    <name type="scientific">Virgibacillus oceani</name>
    <dbReference type="NCBI Taxonomy" id="1479511"/>
    <lineage>
        <taxon>Bacteria</taxon>
        <taxon>Bacillati</taxon>
        <taxon>Bacillota</taxon>
        <taxon>Bacilli</taxon>
        <taxon>Bacillales</taxon>
        <taxon>Bacillaceae</taxon>
        <taxon>Virgibacillus</taxon>
    </lineage>
</organism>